<name>X6NDM2_RETFI</name>
<gene>
    <name evidence="1" type="ORF">RFI_13058</name>
</gene>
<dbReference type="AlphaFoldDB" id="X6NDM2"/>
<sequence>MNINVVVCSTMLKCLLNISTQREMDRILQQCTDLDYWGFITFVLDNVMENNALEIQWNNVIGGVLFRLCDNFKVDSSLPHTVHIDRLKSFFDTLVVKRYVQLSYVELNIYVSIFLKHLQRNQHDPNLQQNLMQLSRWYQQQLNFFRIHKSVYTDEMLQQITESSSTS</sequence>
<organism evidence="1 2">
    <name type="scientific">Reticulomyxa filosa</name>
    <dbReference type="NCBI Taxonomy" id="46433"/>
    <lineage>
        <taxon>Eukaryota</taxon>
        <taxon>Sar</taxon>
        <taxon>Rhizaria</taxon>
        <taxon>Retaria</taxon>
        <taxon>Foraminifera</taxon>
        <taxon>Monothalamids</taxon>
        <taxon>Reticulomyxidae</taxon>
        <taxon>Reticulomyxa</taxon>
    </lineage>
</organism>
<evidence type="ECO:0000313" key="2">
    <source>
        <dbReference type="Proteomes" id="UP000023152"/>
    </source>
</evidence>
<keyword evidence="2" id="KW-1185">Reference proteome</keyword>
<proteinExistence type="predicted"/>
<accession>X6NDM2</accession>
<reference evidence="1 2" key="1">
    <citation type="journal article" date="2013" name="Curr. Biol.">
        <title>The Genome of the Foraminiferan Reticulomyxa filosa.</title>
        <authorList>
            <person name="Glockner G."/>
            <person name="Hulsmann N."/>
            <person name="Schleicher M."/>
            <person name="Noegel A.A."/>
            <person name="Eichinger L."/>
            <person name="Gallinger C."/>
            <person name="Pawlowski J."/>
            <person name="Sierra R."/>
            <person name="Euteneuer U."/>
            <person name="Pillet L."/>
            <person name="Moustafa A."/>
            <person name="Platzer M."/>
            <person name="Groth M."/>
            <person name="Szafranski K."/>
            <person name="Schliwa M."/>
        </authorList>
    </citation>
    <scope>NUCLEOTIDE SEQUENCE [LARGE SCALE GENOMIC DNA]</scope>
</reference>
<comment type="caution">
    <text evidence="1">The sequence shown here is derived from an EMBL/GenBank/DDBJ whole genome shotgun (WGS) entry which is preliminary data.</text>
</comment>
<dbReference type="EMBL" id="ASPP01009448">
    <property type="protein sequence ID" value="ETO24101.1"/>
    <property type="molecule type" value="Genomic_DNA"/>
</dbReference>
<evidence type="ECO:0000313" key="1">
    <source>
        <dbReference type="EMBL" id="ETO24101.1"/>
    </source>
</evidence>
<dbReference type="Proteomes" id="UP000023152">
    <property type="component" value="Unassembled WGS sequence"/>
</dbReference>
<protein>
    <submittedName>
        <fullName evidence="1">Uncharacterized protein</fullName>
    </submittedName>
</protein>